<dbReference type="Gene3D" id="2.60.120.620">
    <property type="entry name" value="q2cbj1_9rhob like domain"/>
    <property type="match status" value="1"/>
</dbReference>
<proteinExistence type="predicted"/>
<dbReference type="Proteomes" id="UP001165279">
    <property type="component" value="Unassembled WGS sequence"/>
</dbReference>
<evidence type="ECO:0000259" key="2">
    <source>
        <dbReference type="Pfam" id="PF13661"/>
    </source>
</evidence>
<evidence type="ECO:0000313" key="3">
    <source>
        <dbReference type="EMBL" id="MCG6560451.1"/>
    </source>
</evidence>
<dbReference type="EMBL" id="JAKOEM010000027">
    <property type="protein sequence ID" value="MCG6560451.1"/>
    <property type="molecule type" value="Genomic_DNA"/>
</dbReference>
<evidence type="ECO:0000256" key="1">
    <source>
        <dbReference type="SAM" id="MobiDB-lite"/>
    </source>
</evidence>
<protein>
    <submittedName>
        <fullName evidence="3">2OG-Fe(II) oxygenase</fullName>
    </submittedName>
</protein>
<keyword evidence="4" id="KW-1185">Reference proteome</keyword>
<feature type="region of interest" description="Disordered" evidence="1">
    <location>
        <begin position="182"/>
        <end position="204"/>
    </location>
</feature>
<evidence type="ECO:0000313" key="4">
    <source>
        <dbReference type="Proteomes" id="UP001165279"/>
    </source>
</evidence>
<reference evidence="3" key="1">
    <citation type="submission" date="2022-02" db="EMBL/GenBank/DDBJ databases">
        <title>The genome sequence of Ruegeria sp. 1NDH52C.</title>
        <authorList>
            <person name="Du J."/>
        </authorList>
    </citation>
    <scope>NUCLEOTIDE SEQUENCE</scope>
    <source>
        <strain evidence="3">1NDH52C</strain>
    </source>
</reference>
<feature type="compositionally biased region" description="Basic and acidic residues" evidence="1">
    <location>
        <begin position="192"/>
        <end position="204"/>
    </location>
</feature>
<feature type="domain" description="Prolyl 3,4-dihydroxylase TPA1/OFD1 N-terminal" evidence="2">
    <location>
        <begin position="22"/>
        <end position="108"/>
    </location>
</feature>
<dbReference type="Pfam" id="PF13661">
    <property type="entry name" value="2OG-FeII_Oxy_4"/>
    <property type="match status" value="1"/>
</dbReference>
<gene>
    <name evidence="3" type="ORF">MB818_19750</name>
</gene>
<dbReference type="InterPro" id="IPR039558">
    <property type="entry name" value="TPA1/OFD1_N"/>
</dbReference>
<name>A0ABS9P2F5_9RHOB</name>
<dbReference type="RefSeq" id="WP_238906137.1">
    <property type="nucleotide sequence ID" value="NZ_JAKOEM010000027.1"/>
</dbReference>
<sequence length="260" mass="29010">MADAVGDFFRASISADFDIAAHKMIEGDYIAAHTDENDFDEEFRLTVTLNEHWSIEQGGILLTLRSGSMRDVEGAWLPSHNNGFLFGISERSFHAVTPVKSEAARYSLIFTFKRSQAPYKNDVWLRWYPFPFKSDVSEAQYNAEVMGLDLRAFDAPYTRHAFSGKEEFDDFVGGTLLNAPQGLSYSRPGSRNVDERGQQPRGSDAERLAKIAELERIPPIALVRKVTGEYVLVNGSHRLSHAVDRGTAIAATIFSEPASE</sequence>
<accession>A0ABS9P2F5</accession>
<comment type="caution">
    <text evidence="3">The sequence shown here is derived from an EMBL/GenBank/DDBJ whole genome shotgun (WGS) entry which is preliminary data.</text>
</comment>
<organism evidence="3 4">
    <name type="scientific">Ruegeria alba</name>
    <dbReference type="NCBI Taxonomy" id="2916756"/>
    <lineage>
        <taxon>Bacteria</taxon>
        <taxon>Pseudomonadati</taxon>
        <taxon>Pseudomonadota</taxon>
        <taxon>Alphaproteobacteria</taxon>
        <taxon>Rhodobacterales</taxon>
        <taxon>Roseobacteraceae</taxon>
        <taxon>Ruegeria</taxon>
    </lineage>
</organism>